<dbReference type="GO" id="GO:0008168">
    <property type="term" value="F:methyltransferase activity"/>
    <property type="evidence" value="ECO:0007669"/>
    <property type="project" value="InterPro"/>
</dbReference>
<accession>A0A835RS37</accession>
<evidence type="ECO:0000313" key="2">
    <source>
        <dbReference type="Proteomes" id="UP000639772"/>
    </source>
</evidence>
<dbReference type="Gene3D" id="3.40.50.150">
    <property type="entry name" value="Vaccinia Virus protein VP39"/>
    <property type="match status" value="1"/>
</dbReference>
<dbReference type="EMBL" id="JADCNM010000003">
    <property type="protein sequence ID" value="KAG0491037.1"/>
    <property type="molecule type" value="Genomic_DNA"/>
</dbReference>
<dbReference type="Pfam" id="PF03492">
    <property type="entry name" value="Methyltransf_7"/>
    <property type="match status" value="1"/>
</dbReference>
<proteinExistence type="predicted"/>
<dbReference type="InterPro" id="IPR005299">
    <property type="entry name" value="MeTrfase_7"/>
</dbReference>
<dbReference type="InterPro" id="IPR029063">
    <property type="entry name" value="SAM-dependent_MTases_sf"/>
</dbReference>
<dbReference type="OrthoDB" id="783690at2759"/>
<dbReference type="PANTHER" id="PTHR31009">
    <property type="entry name" value="S-ADENOSYL-L-METHIONINE:CARBOXYL METHYLTRANSFERASE FAMILY PROTEIN"/>
    <property type="match status" value="1"/>
</dbReference>
<protein>
    <submittedName>
        <fullName evidence="1">Uncharacterized protein</fullName>
    </submittedName>
</protein>
<name>A0A835RS37_VANPL</name>
<gene>
    <name evidence="1" type="ORF">HPP92_007900</name>
</gene>
<organism evidence="1 2">
    <name type="scientific">Vanilla planifolia</name>
    <name type="common">Vanilla</name>
    <dbReference type="NCBI Taxonomy" id="51239"/>
    <lineage>
        <taxon>Eukaryota</taxon>
        <taxon>Viridiplantae</taxon>
        <taxon>Streptophyta</taxon>
        <taxon>Embryophyta</taxon>
        <taxon>Tracheophyta</taxon>
        <taxon>Spermatophyta</taxon>
        <taxon>Magnoliopsida</taxon>
        <taxon>Liliopsida</taxon>
        <taxon>Asparagales</taxon>
        <taxon>Orchidaceae</taxon>
        <taxon>Vanilloideae</taxon>
        <taxon>Vanilleae</taxon>
        <taxon>Vanilla</taxon>
    </lineage>
</organism>
<dbReference type="SUPFAM" id="SSF53335">
    <property type="entry name" value="S-adenosyl-L-methionine-dependent methyltransferases"/>
    <property type="match status" value="1"/>
</dbReference>
<dbReference type="Proteomes" id="UP000639772">
    <property type="component" value="Chromosome 3"/>
</dbReference>
<evidence type="ECO:0000313" key="1">
    <source>
        <dbReference type="EMBL" id="KAG0491037.1"/>
    </source>
</evidence>
<dbReference type="AlphaFoldDB" id="A0A835RS37"/>
<comment type="caution">
    <text evidence="1">The sequence shown here is derived from an EMBL/GenBank/DDBJ whole genome shotgun (WGS) entry which is preliminary data.</text>
</comment>
<sequence>MNVEQVFHMMEGGGKNSYATNSRLQEHAIIRTRPIQEEAIGELCNTISAETLVIADLGCASGPNAFRVISEIIASVEGHYIRSGRCPPEIQYFLNDLPGNDFNSLFRSPYLYERRTSDQEVVGCLPLYVVGLPGSFYGRLFPLKSVHLFTLLIASIGYHRLVDVHQVQKQAFNFIKKKEGIFDDCRFLKGSTILKATCMLQKKALHFRGKYI</sequence>
<reference evidence="1 2" key="1">
    <citation type="journal article" date="2020" name="Nat. Food">
        <title>A phased Vanilla planifolia genome enables genetic improvement of flavour and production.</title>
        <authorList>
            <person name="Hasing T."/>
            <person name="Tang H."/>
            <person name="Brym M."/>
            <person name="Khazi F."/>
            <person name="Huang T."/>
            <person name="Chambers A.H."/>
        </authorList>
    </citation>
    <scope>NUCLEOTIDE SEQUENCE [LARGE SCALE GENOMIC DNA]</scope>
    <source>
        <tissue evidence="1">Leaf</tissue>
    </source>
</reference>